<evidence type="ECO:0000256" key="2">
    <source>
        <dbReference type="ARBA" id="ARBA00022448"/>
    </source>
</evidence>
<evidence type="ECO:0000256" key="9">
    <source>
        <dbReference type="ARBA" id="ARBA00023303"/>
    </source>
</evidence>
<sequence>MTALLEHLRSHNTPARLLAALRALVRTDFLWLVFLAALSGVLAGLCVAAMTQATLLAHHLIAPGIGRLSGLATVSPWRVLCVPVAGGLLLGWWQRRLNQQKRRRPVDPIEANALHGGRMSLADSLVVAGQTVLSNGCGASLGLEAGFSQMGSAIASRIGRLLRLHRADVRLLVGCGAAGAIGAAFDAPLAGAFYAFELIIGSYAFTLLAPVASATLCALAVARLTGASLPAVTVASPDTIPPLAWPLLIILGIACAHAGIVLMKSAARAETLFRQLLKQDWLRPALGGLLVGGLALISPSVLSSGHMAMRARLVSPPGMELALELLCLKVLATVLSIGAGFRGGLFFASLYLGVLVGAVFAGLIAPFAPLPLSLCTVAGMGALATAVIGAPLTMILLALETTHSVGMTASVALAAIAASLTVRRSFGYTFATWRFHLRGENIRSGVDVGWLRALTVAHMMRTETDSLPADERVETARTALAGRMPRHIVLHDAHNHYQGMVDTTRLMSINAVPEHPLSSLAEARFETLSPETCMADAVAAFERTGRPALAVVDGTGRVLGLLSERYVLRRHAEELERIRRDLAGEKHIRYTPAPRSGTGSGPHP</sequence>
<organism evidence="13 14">
    <name type="scientific">Acetobacter suratthaniensis</name>
    <dbReference type="NCBI Taxonomy" id="1502841"/>
    <lineage>
        <taxon>Bacteria</taxon>
        <taxon>Pseudomonadati</taxon>
        <taxon>Pseudomonadota</taxon>
        <taxon>Alphaproteobacteria</taxon>
        <taxon>Acetobacterales</taxon>
        <taxon>Acetobacteraceae</taxon>
        <taxon>Acetobacter</taxon>
    </lineage>
</organism>
<evidence type="ECO:0000256" key="10">
    <source>
        <dbReference type="PROSITE-ProRule" id="PRU00703"/>
    </source>
</evidence>
<keyword evidence="2" id="KW-0813">Transport</keyword>
<dbReference type="Proteomes" id="UP000664399">
    <property type="component" value="Unassembled WGS sequence"/>
</dbReference>
<dbReference type="InterPro" id="IPR000644">
    <property type="entry name" value="CBS_dom"/>
</dbReference>
<comment type="caution">
    <text evidence="13">The sequence shown here is derived from an EMBL/GenBank/DDBJ whole genome shotgun (WGS) entry which is preliminary data.</text>
</comment>
<dbReference type="InterPro" id="IPR050368">
    <property type="entry name" value="ClC-type_chloride_channel"/>
</dbReference>
<evidence type="ECO:0000256" key="4">
    <source>
        <dbReference type="ARBA" id="ARBA00022989"/>
    </source>
</evidence>
<evidence type="ECO:0000313" key="14">
    <source>
        <dbReference type="Proteomes" id="UP000664399"/>
    </source>
</evidence>
<keyword evidence="7" id="KW-0869">Chloride channel</keyword>
<feature type="transmembrane region" description="Helical" evidence="11">
    <location>
        <begin position="243"/>
        <end position="266"/>
    </location>
</feature>
<reference evidence="13 14" key="1">
    <citation type="submission" date="2021-03" db="EMBL/GenBank/DDBJ databases">
        <title>The complete genome sequence of Acetobacter suratthaniensis TBRC 1719.</title>
        <authorList>
            <person name="Charoenyingcharoen P."/>
            <person name="Yukphan P."/>
        </authorList>
    </citation>
    <scope>NUCLEOTIDE SEQUENCE [LARGE SCALE GENOMIC DNA]</scope>
    <source>
        <strain evidence="13 14">TBRC 1719</strain>
    </source>
</reference>
<evidence type="ECO:0000256" key="3">
    <source>
        <dbReference type="ARBA" id="ARBA00022692"/>
    </source>
</evidence>
<dbReference type="SUPFAM" id="SSF81340">
    <property type="entry name" value="Clc chloride channel"/>
    <property type="match status" value="1"/>
</dbReference>
<keyword evidence="5" id="KW-0406">Ion transport</keyword>
<keyword evidence="9" id="KW-0407">Ion channel</keyword>
<dbReference type="InterPro" id="IPR046342">
    <property type="entry name" value="CBS_dom_sf"/>
</dbReference>
<dbReference type="Pfam" id="PF00571">
    <property type="entry name" value="CBS"/>
    <property type="match status" value="1"/>
</dbReference>
<keyword evidence="8" id="KW-0868">Chloride</keyword>
<dbReference type="RefSeq" id="WP_207855047.1">
    <property type="nucleotide sequence ID" value="NZ_JAFVMG010000015.1"/>
</dbReference>
<feature type="transmembrane region" description="Helical" evidence="11">
    <location>
        <begin position="345"/>
        <end position="365"/>
    </location>
</feature>
<keyword evidence="3 11" id="KW-0812">Transmembrane</keyword>
<evidence type="ECO:0000256" key="7">
    <source>
        <dbReference type="ARBA" id="ARBA00023173"/>
    </source>
</evidence>
<proteinExistence type="predicted"/>
<dbReference type="Gene3D" id="3.10.580.10">
    <property type="entry name" value="CBS-domain"/>
    <property type="match status" value="1"/>
</dbReference>
<keyword evidence="14" id="KW-1185">Reference proteome</keyword>
<dbReference type="PANTHER" id="PTHR43427:SF6">
    <property type="entry name" value="CHLORIDE CHANNEL PROTEIN CLC-E"/>
    <property type="match status" value="1"/>
</dbReference>
<feature type="transmembrane region" description="Helical" evidence="11">
    <location>
        <begin position="321"/>
        <end position="339"/>
    </location>
</feature>
<accession>A0ABS3LP78</accession>
<dbReference type="SUPFAM" id="SSF54631">
    <property type="entry name" value="CBS-domain pair"/>
    <property type="match status" value="1"/>
</dbReference>
<name>A0ABS3LP78_9PROT</name>
<evidence type="ECO:0000256" key="1">
    <source>
        <dbReference type="ARBA" id="ARBA00004141"/>
    </source>
</evidence>
<feature type="transmembrane region" description="Helical" evidence="11">
    <location>
        <begin position="202"/>
        <end position="222"/>
    </location>
</feature>
<keyword evidence="6 11" id="KW-0472">Membrane</keyword>
<dbReference type="Pfam" id="PF00654">
    <property type="entry name" value="Voltage_CLC"/>
    <property type="match status" value="1"/>
</dbReference>
<keyword evidence="10" id="KW-0129">CBS domain</keyword>
<dbReference type="PROSITE" id="PS51371">
    <property type="entry name" value="CBS"/>
    <property type="match status" value="1"/>
</dbReference>
<feature type="transmembrane region" description="Helical" evidence="11">
    <location>
        <begin position="75"/>
        <end position="93"/>
    </location>
</feature>
<feature type="domain" description="CBS" evidence="12">
    <location>
        <begin position="520"/>
        <end position="577"/>
    </location>
</feature>
<feature type="transmembrane region" description="Helical" evidence="11">
    <location>
        <begin position="29"/>
        <end position="55"/>
    </location>
</feature>
<gene>
    <name evidence="13" type="ORF">J2D75_11955</name>
</gene>
<evidence type="ECO:0000256" key="8">
    <source>
        <dbReference type="ARBA" id="ARBA00023214"/>
    </source>
</evidence>
<feature type="transmembrane region" description="Helical" evidence="11">
    <location>
        <begin position="377"/>
        <end position="399"/>
    </location>
</feature>
<dbReference type="EMBL" id="JAFVMG010000015">
    <property type="protein sequence ID" value="MBO1329185.1"/>
    <property type="molecule type" value="Genomic_DNA"/>
</dbReference>
<evidence type="ECO:0000259" key="12">
    <source>
        <dbReference type="PROSITE" id="PS51371"/>
    </source>
</evidence>
<comment type="subcellular location">
    <subcellularLocation>
        <location evidence="1">Membrane</location>
        <topology evidence="1">Multi-pass membrane protein</topology>
    </subcellularLocation>
</comment>
<feature type="transmembrane region" description="Helical" evidence="11">
    <location>
        <begin position="286"/>
        <end position="309"/>
    </location>
</feature>
<dbReference type="InterPro" id="IPR001807">
    <property type="entry name" value="ClC"/>
</dbReference>
<keyword evidence="4 11" id="KW-1133">Transmembrane helix</keyword>
<evidence type="ECO:0000256" key="5">
    <source>
        <dbReference type="ARBA" id="ARBA00023065"/>
    </source>
</evidence>
<evidence type="ECO:0000313" key="13">
    <source>
        <dbReference type="EMBL" id="MBO1329185.1"/>
    </source>
</evidence>
<dbReference type="InterPro" id="IPR014743">
    <property type="entry name" value="Cl-channel_core"/>
</dbReference>
<dbReference type="PANTHER" id="PTHR43427">
    <property type="entry name" value="CHLORIDE CHANNEL PROTEIN CLC-E"/>
    <property type="match status" value="1"/>
</dbReference>
<dbReference type="CDD" id="cd02205">
    <property type="entry name" value="CBS_pair_SF"/>
    <property type="match status" value="1"/>
</dbReference>
<evidence type="ECO:0000256" key="11">
    <source>
        <dbReference type="SAM" id="Phobius"/>
    </source>
</evidence>
<dbReference type="Gene3D" id="1.10.3080.10">
    <property type="entry name" value="Clc chloride channel"/>
    <property type="match status" value="1"/>
</dbReference>
<evidence type="ECO:0000256" key="6">
    <source>
        <dbReference type="ARBA" id="ARBA00023136"/>
    </source>
</evidence>
<dbReference type="CDD" id="cd00400">
    <property type="entry name" value="Voltage_gated_ClC"/>
    <property type="match status" value="1"/>
</dbReference>
<protein>
    <submittedName>
        <fullName evidence="13">Chloride channel protein</fullName>
    </submittedName>
</protein>